<dbReference type="PANTHER" id="PTHR23389">
    <property type="entry name" value="CHROMOSOME TRANSMISSION FIDELITY FACTOR 18"/>
    <property type="match status" value="1"/>
</dbReference>
<evidence type="ECO:0000256" key="12">
    <source>
        <dbReference type="RuleBase" id="RU000618"/>
    </source>
</evidence>
<dbReference type="Pfam" id="PF12826">
    <property type="entry name" value="HHH_2"/>
    <property type="match status" value="1"/>
</dbReference>
<feature type="binding site" evidence="11">
    <location>
        <position position="409"/>
    </location>
    <ligand>
        <name>Zn(2+)</name>
        <dbReference type="ChEBI" id="CHEBI:29105"/>
    </ligand>
</feature>
<dbReference type="GO" id="GO:0006260">
    <property type="term" value="P:DNA replication"/>
    <property type="evidence" value="ECO:0007669"/>
    <property type="project" value="UniProtKB-KW"/>
</dbReference>
<dbReference type="PROSITE" id="PS50172">
    <property type="entry name" value="BRCT"/>
    <property type="match status" value="1"/>
</dbReference>
<evidence type="ECO:0000256" key="8">
    <source>
        <dbReference type="ARBA" id="ARBA00023027"/>
    </source>
</evidence>
<dbReference type="InterPro" id="IPR013839">
    <property type="entry name" value="DNAligase_adenylation"/>
</dbReference>
<dbReference type="AlphaFoldDB" id="A0A9D1JYP3"/>
<sequence length="670" mass="75064">MDIQDKIKKLRKEIELYSYYYYVEDNPKVEDYEYDALFRELQKLESEHPELITQDSPTQRVGGISEKFDTVAHKNRLYSLDNANNDEELTKWYERVLKDTTGLDGQMNLFMPKIPLACEYKIDGLAVSLTYVNGIFTQGLTRGDGIMGEDITNNLKTIKAIPLKLFEPINVEVRGEVYMPVESFEKLNTKQLQMGQKTFANPRNAAAGSIRQLDPKITASRDLSIFVYGGIFEKKDAPKTHGETMEKLSKLGFRTNKVSVVQGIGEAIEFCKKTDLVRHSLNYATDGVVIKVDEIAKQEELGFTSRVPKWAIAFKFPPEEVWTDLVSIEFSVGRTGIVTPVANLKPVLLAGSTVSRASLYNFDEIKRLNVQVGDRALVKKAAEIIPKVIRVEKTPNSKPFEMPKICPCCSAPLVEVEGEVALYCPNKNGCSAQIKGRIEYFVSKNAMDIDGLGESIISQLVERKMVHTYADLYKLTYEQLLELDLIAEKSAQNLLDAINNSKNTKLPKFINALGIRLVGKESADILAQNFKDIEALKAASIEDLSAIDGIGEKMAKSIYDYFHNEQNLETLDEVLKLGLVLENTYKKEENLKLKGLSFVLTGTLEEFSRDKAQEILKSLGAKTPNSVSKNTDFVVAGANAGSKLTKAQNLGIKILNEQEFKELISNKEEL</sequence>
<dbReference type="PROSITE" id="PS01055">
    <property type="entry name" value="DNA_LIGASE_N1"/>
    <property type="match status" value="1"/>
</dbReference>
<evidence type="ECO:0000256" key="1">
    <source>
        <dbReference type="ARBA" id="ARBA00004067"/>
    </source>
</evidence>
<dbReference type="GO" id="GO:0003677">
    <property type="term" value="F:DNA binding"/>
    <property type="evidence" value="ECO:0007669"/>
    <property type="project" value="InterPro"/>
</dbReference>
<keyword evidence="3 11" id="KW-0235">DNA replication</keyword>
<evidence type="ECO:0000313" key="15">
    <source>
        <dbReference type="Proteomes" id="UP000886865"/>
    </source>
</evidence>
<feature type="binding site" evidence="11">
    <location>
        <position position="430"/>
    </location>
    <ligand>
        <name>Zn(2+)</name>
        <dbReference type="ChEBI" id="CHEBI:29105"/>
    </ligand>
</feature>
<dbReference type="SUPFAM" id="SSF56091">
    <property type="entry name" value="DNA ligase/mRNA capping enzyme, catalytic domain"/>
    <property type="match status" value="1"/>
</dbReference>
<evidence type="ECO:0000256" key="9">
    <source>
        <dbReference type="ARBA" id="ARBA00023204"/>
    </source>
</evidence>
<dbReference type="InterPro" id="IPR010994">
    <property type="entry name" value="RuvA_2-like"/>
</dbReference>
<dbReference type="InterPro" id="IPR033136">
    <property type="entry name" value="DNA_ligase_CS"/>
</dbReference>
<dbReference type="NCBIfam" id="TIGR00575">
    <property type="entry name" value="dnlj"/>
    <property type="match status" value="1"/>
</dbReference>
<dbReference type="SMART" id="SM00532">
    <property type="entry name" value="LIGANc"/>
    <property type="match status" value="1"/>
</dbReference>
<dbReference type="Pfam" id="PF00533">
    <property type="entry name" value="BRCT"/>
    <property type="match status" value="1"/>
</dbReference>
<keyword evidence="7 11" id="KW-0460">Magnesium</keyword>
<dbReference type="InterPro" id="IPR013840">
    <property type="entry name" value="DNAligase_N"/>
</dbReference>
<feature type="binding site" evidence="11">
    <location>
        <begin position="79"/>
        <end position="80"/>
    </location>
    <ligand>
        <name>NAD(+)</name>
        <dbReference type="ChEBI" id="CHEBI:57540"/>
    </ligand>
</feature>
<dbReference type="PANTHER" id="PTHR23389:SF9">
    <property type="entry name" value="DNA LIGASE"/>
    <property type="match status" value="1"/>
</dbReference>
<dbReference type="Gene3D" id="3.30.470.30">
    <property type="entry name" value="DNA ligase/mRNA capping enzyme"/>
    <property type="match status" value="1"/>
</dbReference>
<dbReference type="GO" id="GO:0003911">
    <property type="term" value="F:DNA ligase (NAD+) activity"/>
    <property type="evidence" value="ECO:0007669"/>
    <property type="project" value="UniProtKB-UniRule"/>
</dbReference>
<dbReference type="InterPro" id="IPR004149">
    <property type="entry name" value="Znf_DNAligase_C4"/>
</dbReference>
<reference evidence="14" key="2">
    <citation type="journal article" date="2021" name="PeerJ">
        <title>Extensive microbial diversity within the chicken gut microbiome revealed by metagenomics and culture.</title>
        <authorList>
            <person name="Gilroy R."/>
            <person name="Ravi A."/>
            <person name="Getino M."/>
            <person name="Pursley I."/>
            <person name="Horton D.L."/>
            <person name="Alikhan N.F."/>
            <person name="Baker D."/>
            <person name="Gharbi K."/>
            <person name="Hall N."/>
            <person name="Watson M."/>
            <person name="Adriaenssens E.M."/>
            <person name="Foster-Nyarko E."/>
            <person name="Jarju S."/>
            <person name="Secka A."/>
            <person name="Antonio M."/>
            <person name="Oren A."/>
            <person name="Chaudhuri R.R."/>
            <person name="La Ragione R."/>
            <person name="Hildebrand F."/>
            <person name="Pallen M.J."/>
        </authorList>
    </citation>
    <scope>NUCLEOTIDE SEQUENCE</scope>
    <source>
        <strain evidence="14">CHK152-2871</strain>
    </source>
</reference>
<dbReference type="PIRSF" id="PIRSF001604">
    <property type="entry name" value="LigA"/>
    <property type="match status" value="1"/>
</dbReference>
<evidence type="ECO:0000256" key="10">
    <source>
        <dbReference type="ARBA" id="ARBA00034005"/>
    </source>
</evidence>
<feature type="binding site" evidence="11">
    <location>
        <position position="291"/>
    </location>
    <ligand>
        <name>NAD(+)</name>
        <dbReference type="ChEBI" id="CHEBI:57540"/>
    </ligand>
</feature>
<dbReference type="FunFam" id="1.10.287.610:FF:000002">
    <property type="entry name" value="DNA ligase"/>
    <property type="match status" value="1"/>
</dbReference>
<dbReference type="HAMAP" id="MF_01588">
    <property type="entry name" value="DNA_ligase_A"/>
    <property type="match status" value="1"/>
</dbReference>
<accession>A0A9D1JYP3</accession>
<comment type="caution">
    <text evidence="14">The sequence shown here is derived from an EMBL/GenBank/DDBJ whole genome shotgun (WGS) entry which is preliminary data.</text>
</comment>
<dbReference type="InterPro" id="IPR003583">
    <property type="entry name" value="Hlx-hairpin-Hlx_DNA-bd_motif"/>
</dbReference>
<dbReference type="InterPro" id="IPR036420">
    <property type="entry name" value="BRCT_dom_sf"/>
</dbReference>
<evidence type="ECO:0000313" key="14">
    <source>
        <dbReference type="EMBL" id="HIS74183.1"/>
    </source>
</evidence>
<evidence type="ECO:0000256" key="6">
    <source>
        <dbReference type="ARBA" id="ARBA00022833"/>
    </source>
</evidence>
<keyword evidence="2 11" id="KW-0436">Ligase</keyword>
<dbReference type="FunFam" id="1.10.150.20:FF:000006">
    <property type="entry name" value="DNA ligase"/>
    <property type="match status" value="1"/>
</dbReference>
<dbReference type="NCBIfam" id="NF005932">
    <property type="entry name" value="PRK07956.1"/>
    <property type="match status" value="1"/>
</dbReference>
<feature type="active site" description="N6-AMP-lysine intermediate" evidence="11">
    <location>
        <position position="121"/>
    </location>
</feature>
<dbReference type="GO" id="GO:0006281">
    <property type="term" value="P:DNA repair"/>
    <property type="evidence" value="ECO:0007669"/>
    <property type="project" value="UniProtKB-KW"/>
</dbReference>
<feature type="domain" description="BRCT" evidence="13">
    <location>
        <begin position="588"/>
        <end position="670"/>
    </location>
</feature>
<dbReference type="GO" id="GO:0005829">
    <property type="term" value="C:cytosol"/>
    <property type="evidence" value="ECO:0007669"/>
    <property type="project" value="TreeGrafter"/>
</dbReference>
<keyword evidence="6 11" id="KW-0862">Zinc</keyword>
<dbReference type="SUPFAM" id="SSF50249">
    <property type="entry name" value="Nucleic acid-binding proteins"/>
    <property type="match status" value="1"/>
</dbReference>
<feature type="binding site" evidence="11">
    <location>
        <begin position="31"/>
        <end position="35"/>
    </location>
    <ligand>
        <name>NAD(+)</name>
        <dbReference type="ChEBI" id="CHEBI:57540"/>
    </ligand>
</feature>
<dbReference type="GO" id="GO:0046872">
    <property type="term" value="F:metal ion binding"/>
    <property type="evidence" value="ECO:0007669"/>
    <property type="project" value="UniProtKB-KW"/>
</dbReference>
<feature type="binding site" evidence="11">
    <location>
        <position position="176"/>
    </location>
    <ligand>
        <name>NAD(+)</name>
        <dbReference type="ChEBI" id="CHEBI:57540"/>
    </ligand>
</feature>
<comment type="similarity">
    <text evidence="11">Belongs to the NAD-dependent DNA ligase family. LigA subfamily.</text>
</comment>
<dbReference type="CDD" id="cd00114">
    <property type="entry name" value="LIGANc"/>
    <property type="match status" value="1"/>
</dbReference>
<protein>
    <recommendedName>
        <fullName evidence="11 12">DNA ligase</fullName>
        <ecNumber evidence="11 12">6.5.1.2</ecNumber>
    </recommendedName>
    <alternativeName>
        <fullName evidence="11">Polydeoxyribonucleotide synthase [NAD(+)]</fullName>
    </alternativeName>
</protein>
<dbReference type="Gene3D" id="1.10.150.20">
    <property type="entry name" value="5' to 3' exonuclease, C-terminal subdomain"/>
    <property type="match status" value="2"/>
</dbReference>
<dbReference type="InterPro" id="IPR018239">
    <property type="entry name" value="DNA_ligase_AS"/>
</dbReference>
<evidence type="ECO:0000259" key="13">
    <source>
        <dbReference type="PROSITE" id="PS50172"/>
    </source>
</evidence>
<keyword evidence="11" id="KW-0464">Manganese</keyword>
<dbReference type="SMART" id="SM00278">
    <property type="entry name" value="HhH1"/>
    <property type="match status" value="3"/>
</dbReference>
<dbReference type="Pfam" id="PF03119">
    <property type="entry name" value="DNA_ligase_ZBD"/>
    <property type="match status" value="1"/>
</dbReference>
<reference evidence="14" key="1">
    <citation type="submission" date="2020-10" db="EMBL/GenBank/DDBJ databases">
        <authorList>
            <person name="Gilroy R."/>
        </authorList>
    </citation>
    <scope>NUCLEOTIDE SEQUENCE</scope>
    <source>
        <strain evidence="14">CHK152-2871</strain>
    </source>
</reference>
<feature type="binding site" evidence="11">
    <location>
        <position position="406"/>
    </location>
    <ligand>
        <name>Zn(2+)</name>
        <dbReference type="ChEBI" id="CHEBI:29105"/>
    </ligand>
</feature>
<proteinExistence type="inferred from homology"/>
<dbReference type="Gene3D" id="3.40.50.10190">
    <property type="entry name" value="BRCT domain"/>
    <property type="match status" value="1"/>
</dbReference>
<feature type="binding site" evidence="11">
    <location>
        <position position="315"/>
    </location>
    <ligand>
        <name>NAD(+)</name>
        <dbReference type="ChEBI" id="CHEBI:57540"/>
    </ligand>
</feature>
<dbReference type="FunFam" id="3.30.470.30:FF:000001">
    <property type="entry name" value="DNA ligase"/>
    <property type="match status" value="1"/>
</dbReference>
<dbReference type="Pfam" id="PF01653">
    <property type="entry name" value="DNA_ligase_aden"/>
    <property type="match status" value="1"/>
</dbReference>
<feature type="binding site" evidence="11">
    <location>
        <position position="142"/>
    </location>
    <ligand>
        <name>NAD(+)</name>
        <dbReference type="ChEBI" id="CHEBI:57540"/>
    </ligand>
</feature>
<dbReference type="SUPFAM" id="SSF52113">
    <property type="entry name" value="BRCT domain"/>
    <property type="match status" value="1"/>
</dbReference>
<feature type="binding site" evidence="11">
    <location>
        <position position="424"/>
    </location>
    <ligand>
        <name>Zn(2+)</name>
        <dbReference type="ChEBI" id="CHEBI:29105"/>
    </ligand>
</feature>
<organism evidence="14 15">
    <name type="scientific">Candidatus Galligastranaerophilus intestinavium</name>
    <dbReference type="NCBI Taxonomy" id="2840836"/>
    <lineage>
        <taxon>Bacteria</taxon>
        <taxon>Candidatus Galligastranaerophilus</taxon>
    </lineage>
</organism>
<dbReference type="PROSITE" id="PS01056">
    <property type="entry name" value="DNA_LIGASE_N2"/>
    <property type="match status" value="1"/>
</dbReference>
<keyword evidence="9 11" id="KW-0234">DNA repair</keyword>
<evidence type="ECO:0000256" key="4">
    <source>
        <dbReference type="ARBA" id="ARBA00022723"/>
    </source>
</evidence>
<dbReference type="Gene3D" id="1.10.287.610">
    <property type="entry name" value="Helix hairpin bin"/>
    <property type="match status" value="1"/>
</dbReference>
<evidence type="ECO:0000256" key="2">
    <source>
        <dbReference type="ARBA" id="ARBA00022598"/>
    </source>
</evidence>
<dbReference type="Gene3D" id="2.40.50.140">
    <property type="entry name" value="Nucleic acid-binding proteins"/>
    <property type="match status" value="1"/>
</dbReference>
<dbReference type="Gene3D" id="6.20.10.30">
    <property type="match status" value="1"/>
</dbReference>
<dbReference type="InterPro" id="IPR001357">
    <property type="entry name" value="BRCT_dom"/>
</dbReference>
<dbReference type="InterPro" id="IPR012340">
    <property type="entry name" value="NA-bd_OB-fold"/>
</dbReference>
<dbReference type="CDD" id="cd17748">
    <property type="entry name" value="BRCT_DNA_ligase_like"/>
    <property type="match status" value="1"/>
</dbReference>
<gene>
    <name evidence="11 14" type="primary">ligA</name>
    <name evidence="14" type="ORF">IAA86_04080</name>
</gene>
<dbReference type="EC" id="6.5.1.2" evidence="11 12"/>
<dbReference type="Proteomes" id="UP000886865">
    <property type="component" value="Unassembled WGS sequence"/>
</dbReference>
<keyword evidence="5 11" id="KW-0227">DNA damage</keyword>
<dbReference type="SMART" id="SM00292">
    <property type="entry name" value="BRCT"/>
    <property type="match status" value="1"/>
</dbReference>
<evidence type="ECO:0000256" key="5">
    <source>
        <dbReference type="ARBA" id="ARBA00022763"/>
    </source>
</evidence>
<dbReference type="Pfam" id="PF03120">
    <property type="entry name" value="OB_DNA_ligase"/>
    <property type="match status" value="1"/>
</dbReference>
<dbReference type="InterPro" id="IPR001679">
    <property type="entry name" value="DNA_ligase"/>
</dbReference>
<feature type="binding site" evidence="11">
    <location>
        <position position="119"/>
    </location>
    <ligand>
        <name>NAD(+)</name>
        <dbReference type="ChEBI" id="CHEBI:57540"/>
    </ligand>
</feature>
<name>A0A9D1JYP3_9BACT</name>
<dbReference type="FunFam" id="1.10.150.20:FF:000007">
    <property type="entry name" value="DNA ligase"/>
    <property type="match status" value="1"/>
</dbReference>
<evidence type="ECO:0000256" key="7">
    <source>
        <dbReference type="ARBA" id="ARBA00022842"/>
    </source>
</evidence>
<dbReference type="Pfam" id="PF22745">
    <property type="entry name" value="Nlig-Ia"/>
    <property type="match status" value="1"/>
</dbReference>
<comment type="cofactor">
    <cofactor evidence="11">
        <name>Mg(2+)</name>
        <dbReference type="ChEBI" id="CHEBI:18420"/>
    </cofactor>
    <cofactor evidence="11">
        <name>Mn(2+)</name>
        <dbReference type="ChEBI" id="CHEBI:29035"/>
    </cofactor>
</comment>
<keyword evidence="8 11" id="KW-0520">NAD</keyword>
<dbReference type="InterPro" id="IPR004150">
    <property type="entry name" value="NAD_DNA_ligase_OB"/>
</dbReference>
<dbReference type="EMBL" id="DVJQ01000034">
    <property type="protein sequence ID" value="HIS74183.1"/>
    <property type="molecule type" value="Genomic_DNA"/>
</dbReference>
<dbReference type="InterPro" id="IPR041663">
    <property type="entry name" value="DisA/LigA_HHH"/>
</dbReference>
<evidence type="ECO:0000256" key="3">
    <source>
        <dbReference type="ARBA" id="ARBA00022705"/>
    </source>
</evidence>
<dbReference type="SUPFAM" id="SSF47781">
    <property type="entry name" value="RuvA domain 2-like"/>
    <property type="match status" value="1"/>
</dbReference>
<evidence type="ECO:0000256" key="11">
    <source>
        <dbReference type="HAMAP-Rule" id="MF_01588"/>
    </source>
</evidence>
<comment type="function">
    <text evidence="1 11">DNA ligase that catalyzes the formation of phosphodiester linkages between 5'-phosphoryl and 3'-hydroxyl groups in double-stranded DNA using NAD as a coenzyme and as the energy source for the reaction. It is essential for DNA replication and repair of damaged DNA.</text>
</comment>
<keyword evidence="4 11" id="KW-0479">Metal-binding</keyword>
<comment type="catalytic activity">
    <reaction evidence="10 11 12">
        <text>NAD(+) + (deoxyribonucleotide)n-3'-hydroxyl + 5'-phospho-(deoxyribonucleotide)m = (deoxyribonucleotide)n+m + AMP + beta-nicotinamide D-nucleotide.</text>
        <dbReference type="EC" id="6.5.1.2"/>
    </reaction>
</comment>